<gene>
    <name evidence="4" type="ORF">GCM10007924_16090</name>
</gene>
<comment type="caution">
    <text evidence="4">The sequence shown here is derived from an EMBL/GenBank/DDBJ whole genome shotgun (WGS) entry which is preliminary data.</text>
</comment>
<evidence type="ECO:0000256" key="2">
    <source>
        <dbReference type="RuleBase" id="RU003616"/>
    </source>
</evidence>
<evidence type="ECO:0000259" key="3">
    <source>
        <dbReference type="PROSITE" id="PS01031"/>
    </source>
</evidence>
<sequence length="143" mass="16360">MVSPTPARRQADWWTDVFQPFRTLGSRVQDFFSPEAEAGATDTDYEIKIELPGVKEEDIDISLDNRLLTIKGEKHSEREEKDKDKSYYFSERMYGSFQRSFQLPGDVKPADIKASFKDGVLEIKLPKLQELPSSAKKISIGKK</sequence>
<evidence type="ECO:0000313" key="5">
    <source>
        <dbReference type="Proteomes" id="UP001161409"/>
    </source>
</evidence>
<dbReference type="Proteomes" id="UP001161409">
    <property type="component" value="Unassembled WGS sequence"/>
</dbReference>
<name>A0ABQ5U3T2_9PROT</name>
<keyword evidence="5" id="KW-1185">Reference proteome</keyword>
<evidence type="ECO:0000313" key="4">
    <source>
        <dbReference type="EMBL" id="GLQ06388.1"/>
    </source>
</evidence>
<dbReference type="Pfam" id="PF00011">
    <property type="entry name" value="HSP20"/>
    <property type="match status" value="1"/>
</dbReference>
<feature type="domain" description="SHSP" evidence="3">
    <location>
        <begin position="27"/>
        <end position="143"/>
    </location>
</feature>
<dbReference type="Gene3D" id="2.60.40.790">
    <property type="match status" value="1"/>
</dbReference>
<dbReference type="EMBL" id="BSNF01000006">
    <property type="protein sequence ID" value="GLQ06388.1"/>
    <property type="molecule type" value="Genomic_DNA"/>
</dbReference>
<dbReference type="SUPFAM" id="SSF49764">
    <property type="entry name" value="HSP20-like chaperones"/>
    <property type="match status" value="1"/>
</dbReference>
<dbReference type="InterPro" id="IPR008978">
    <property type="entry name" value="HSP20-like_chaperone"/>
</dbReference>
<dbReference type="CDD" id="cd06464">
    <property type="entry name" value="ACD_sHsps-like"/>
    <property type="match status" value="1"/>
</dbReference>
<organism evidence="4 5">
    <name type="scientific">Sneathiella chinensis</name>
    <dbReference type="NCBI Taxonomy" id="349750"/>
    <lineage>
        <taxon>Bacteria</taxon>
        <taxon>Pseudomonadati</taxon>
        <taxon>Pseudomonadota</taxon>
        <taxon>Alphaproteobacteria</taxon>
        <taxon>Sneathiellales</taxon>
        <taxon>Sneathiellaceae</taxon>
        <taxon>Sneathiella</taxon>
    </lineage>
</organism>
<reference evidence="4" key="1">
    <citation type="journal article" date="2014" name="Int. J. Syst. Evol. Microbiol.">
        <title>Complete genome of a new Firmicutes species belonging to the dominant human colonic microbiota ('Ruminococcus bicirculans') reveals two chromosomes and a selective capacity to utilize plant glucans.</title>
        <authorList>
            <consortium name="NISC Comparative Sequencing Program"/>
            <person name="Wegmann U."/>
            <person name="Louis P."/>
            <person name="Goesmann A."/>
            <person name="Henrissat B."/>
            <person name="Duncan S.H."/>
            <person name="Flint H.J."/>
        </authorList>
    </citation>
    <scope>NUCLEOTIDE SEQUENCE</scope>
    <source>
        <strain evidence="4">NBRC 103408</strain>
    </source>
</reference>
<comment type="similarity">
    <text evidence="1 2">Belongs to the small heat shock protein (HSP20) family.</text>
</comment>
<dbReference type="PROSITE" id="PS01031">
    <property type="entry name" value="SHSP"/>
    <property type="match status" value="1"/>
</dbReference>
<reference evidence="4" key="2">
    <citation type="submission" date="2023-01" db="EMBL/GenBank/DDBJ databases">
        <title>Draft genome sequence of Sneathiella chinensis strain NBRC 103408.</title>
        <authorList>
            <person name="Sun Q."/>
            <person name="Mori K."/>
        </authorList>
    </citation>
    <scope>NUCLEOTIDE SEQUENCE</scope>
    <source>
        <strain evidence="4">NBRC 103408</strain>
    </source>
</reference>
<dbReference type="InterPro" id="IPR002068">
    <property type="entry name" value="A-crystallin/Hsp20_dom"/>
</dbReference>
<accession>A0ABQ5U3T2</accession>
<protein>
    <submittedName>
        <fullName evidence="4">Molecular chaperone Hsp20</fullName>
    </submittedName>
</protein>
<dbReference type="InterPro" id="IPR031107">
    <property type="entry name" value="Small_HSP"/>
</dbReference>
<evidence type="ECO:0000256" key="1">
    <source>
        <dbReference type="PROSITE-ProRule" id="PRU00285"/>
    </source>
</evidence>
<dbReference type="PANTHER" id="PTHR11527">
    <property type="entry name" value="HEAT-SHOCK PROTEIN 20 FAMILY MEMBER"/>
    <property type="match status" value="1"/>
</dbReference>
<proteinExistence type="inferred from homology"/>